<protein>
    <recommendedName>
        <fullName evidence="1">Mitochondrial import inner membrane translocase subunit TIM50</fullName>
    </recommendedName>
</protein>
<dbReference type="SUPFAM" id="SSF56784">
    <property type="entry name" value="HAD-like"/>
    <property type="match status" value="1"/>
</dbReference>
<gene>
    <name evidence="4" type="ORF">DY000_02029293</name>
</gene>
<dbReference type="Proteomes" id="UP000266723">
    <property type="component" value="Unassembled WGS sequence"/>
</dbReference>
<dbReference type="EMBL" id="QGKV02000649">
    <property type="protein sequence ID" value="KAF3582460.1"/>
    <property type="molecule type" value="Genomic_DNA"/>
</dbReference>
<comment type="similarity">
    <text evidence="1">Belongs to the TIM50 family.</text>
</comment>
<dbReference type="SMART" id="SM00577">
    <property type="entry name" value="CPDc"/>
    <property type="match status" value="1"/>
</dbReference>
<comment type="subcellular location">
    <subcellularLocation>
        <location evidence="1">Mitochondrion inner membrane</location>
        <topology evidence="1">Single-pass membrane protein</topology>
    </subcellularLocation>
</comment>
<organism evidence="4 5">
    <name type="scientific">Brassica cretica</name>
    <name type="common">Mustard</name>
    <dbReference type="NCBI Taxonomy" id="69181"/>
    <lineage>
        <taxon>Eukaryota</taxon>
        <taxon>Viridiplantae</taxon>
        <taxon>Streptophyta</taxon>
        <taxon>Embryophyta</taxon>
        <taxon>Tracheophyta</taxon>
        <taxon>Spermatophyta</taxon>
        <taxon>Magnoliopsida</taxon>
        <taxon>eudicotyledons</taxon>
        <taxon>Gunneridae</taxon>
        <taxon>Pentapetalae</taxon>
        <taxon>rosids</taxon>
        <taxon>malvids</taxon>
        <taxon>Brassicales</taxon>
        <taxon>Brassicaceae</taxon>
        <taxon>Brassiceae</taxon>
        <taxon>Brassica</taxon>
    </lineage>
</organism>
<dbReference type="NCBIfam" id="TIGR01640">
    <property type="entry name" value="F_box_assoc_1"/>
    <property type="match status" value="1"/>
</dbReference>
<dbReference type="Pfam" id="PF08268">
    <property type="entry name" value="FBA_3"/>
    <property type="match status" value="1"/>
</dbReference>
<keyword evidence="1" id="KW-0809">Transit peptide</keyword>
<dbReference type="Pfam" id="PF03031">
    <property type="entry name" value="NIF"/>
    <property type="match status" value="1"/>
</dbReference>
<evidence type="ECO:0000256" key="1">
    <source>
        <dbReference type="RuleBase" id="RU365079"/>
    </source>
</evidence>
<feature type="domain" description="FCP1 homology" evidence="3">
    <location>
        <begin position="45"/>
        <end position="223"/>
    </location>
</feature>
<evidence type="ECO:0000313" key="5">
    <source>
        <dbReference type="Proteomes" id="UP000266723"/>
    </source>
</evidence>
<dbReference type="PANTHER" id="PTHR12210">
    <property type="entry name" value="DULLARD PROTEIN PHOSPHATASE"/>
    <property type="match status" value="1"/>
</dbReference>
<comment type="caution">
    <text evidence="4">The sequence shown here is derived from an EMBL/GenBank/DDBJ whole genome shotgun (WGS) entry which is preliminary data.</text>
</comment>
<evidence type="ECO:0000259" key="3">
    <source>
        <dbReference type="PROSITE" id="PS50969"/>
    </source>
</evidence>
<accession>A0ABQ7DYG0</accession>
<sequence length="569" mass="64525">MADEENKNSIVVAPEDESTCDKEEAEQETELSSILDKLSLDPKKEKQKKKLLVLSLSGLLLHRVHRRTNRKTPKNRSPDASCGPNLVYKRPFAEEFMKFILERFEVGIWSSACEKNVDIVLNIVLENLQDNLLFVWDQEECTDSGSTTLHNSDKPMFFKDLSKVFKYFKGFSASNTIFIDDEPYKALLNPDNTGVFPVSYDPTDKNDDFLDPEGEFCSYLDDLASSSDVQDYIKEHSFGQPMIDSSHPDWSFYSKVIKDYYLAYLFILGDVSNEWWDIQCGAGSHFPLGQAVCINGKIYYKARKIDWTHVLVSFDVKHEVFNHVQTPENLSLSGDLGVSIIVNYHGKLGCVCPNKFSLNTVDVDMWVMQDAEKQEWSKVTFLDMLHGLPSLNIRFAGVTDPGGEIVLVHKDYLSELALNVYYYDPKTNGLRRAEIQTTTSLYRVRPSENVTIRAVTDHVENIMRLTAQNNRAAGLLKLYKGAYPKRAFLLAFSSRPSGSLEVVGTAAASESYHQQIDGSPLQAAQLQGHLHRPVYSAINRAITFFLLGIGTNIYYKGWQRWGFLLSKDT</sequence>
<comment type="function">
    <text evidence="1">Essential component of the TIM23 complex, a complex that mediates the translocation of transit peptide-containing proteins across the mitochondrial inner membrane.</text>
</comment>
<keyword evidence="1" id="KW-0811">Translocation</keyword>
<dbReference type="InterPro" id="IPR013187">
    <property type="entry name" value="F-box-assoc_dom_typ3"/>
</dbReference>
<dbReference type="InterPro" id="IPR004274">
    <property type="entry name" value="FCP1_dom"/>
</dbReference>
<keyword evidence="5" id="KW-1185">Reference proteome</keyword>
<comment type="subunit">
    <text evidence="1">Component of the TIM23 complex.</text>
</comment>
<keyword evidence="1" id="KW-0653">Protein transport</keyword>
<name>A0ABQ7DYG0_BRACR</name>
<dbReference type="PROSITE" id="PS50969">
    <property type="entry name" value="FCP1"/>
    <property type="match status" value="1"/>
</dbReference>
<feature type="region of interest" description="Disordered" evidence="2">
    <location>
        <begin position="1"/>
        <end position="26"/>
    </location>
</feature>
<evidence type="ECO:0000313" key="4">
    <source>
        <dbReference type="EMBL" id="KAF3582460.1"/>
    </source>
</evidence>
<dbReference type="InterPro" id="IPR036412">
    <property type="entry name" value="HAD-like_sf"/>
</dbReference>
<keyword evidence="1" id="KW-0813">Transport</keyword>
<reference evidence="4 5" key="1">
    <citation type="journal article" date="2020" name="BMC Genomics">
        <title>Intraspecific diversification of the crop wild relative Brassica cretica Lam. using demographic model selection.</title>
        <authorList>
            <person name="Kioukis A."/>
            <person name="Michalopoulou V.A."/>
            <person name="Briers L."/>
            <person name="Pirintsos S."/>
            <person name="Studholme D.J."/>
            <person name="Pavlidis P."/>
            <person name="Sarris P.F."/>
        </authorList>
    </citation>
    <scope>NUCLEOTIDE SEQUENCE [LARGE SCALE GENOMIC DNA]</scope>
    <source>
        <strain evidence="5">cv. PFS-1207/04</strain>
    </source>
</reference>
<dbReference type="InterPro" id="IPR050365">
    <property type="entry name" value="TIM50"/>
</dbReference>
<feature type="compositionally biased region" description="Acidic residues" evidence="2">
    <location>
        <begin position="14"/>
        <end position="26"/>
    </location>
</feature>
<evidence type="ECO:0000256" key="2">
    <source>
        <dbReference type="SAM" id="MobiDB-lite"/>
    </source>
</evidence>
<proteinExistence type="inferred from homology"/>
<dbReference type="InterPro" id="IPR017451">
    <property type="entry name" value="F-box-assoc_interact_dom"/>
</dbReference>
<dbReference type="Gene3D" id="3.40.50.1000">
    <property type="entry name" value="HAD superfamily/HAD-like"/>
    <property type="match status" value="1"/>
</dbReference>
<keyword evidence="1" id="KW-0496">Mitochondrion</keyword>
<dbReference type="InterPro" id="IPR023214">
    <property type="entry name" value="HAD_sf"/>
</dbReference>